<dbReference type="PANTHER" id="PTHR33116">
    <property type="entry name" value="REVERSE TRANSCRIPTASE ZINC-BINDING DOMAIN-CONTAINING PROTEIN-RELATED-RELATED"/>
    <property type="match status" value="1"/>
</dbReference>
<evidence type="ECO:0000313" key="1">
    <source>
        <dbReference type="EMBL" id="GAA0168221.1"/>
    </source>
</evidence>
<proteinExistence type="predicted"/>
<dbReference type="AlphaFoldDB" id="A0AAV3QY32"/>
<protein>
    <submittedName>
        <fullName evidence="1">Uncharacterized protein</fullName>
    </submittedName>
</protein>
<reference evidence="1 2" key="1">
    <citation type="submission" date="2024-01" db="EMBL/GenBank/DDBJ databases">
        <title>The complete chloroplast genome sequence of Lithospermum erythrorhizon: insights into the phylogenetic relationship among Boraginaceae species and the maternal lineages of purple gromwells.</title>
        <authorList>
            <person name="Okada T."/>
            <person name="Watanabe K."/>
        </authorList>
    </citation>
    <scope>NUCLEOTIDE SEQUENCE [LARGE SCALE GENOMIC DNA]</scope>
</reference>
<accession>A0AAV3QY32</accession>
<gene>
    <name evidence="1" type="ORF">LIER_40520</name>
</gene>
<comment type="caution">
    <text evidence="1">The sequence shown here is derived from an EMBL/GenBank/DDBJ whole genome shotgun (WGS) entry which is preliminary data.</text>
</comment>
<name>A0AAV3QY32_LITER</name>
<dbReference type="PANTHER" id="PTHR33116:SF80">
    <property type="entry name" value="REVERSE TRANSCRIPTASE ZINC-BINDING DOMAIN-CONTAINING PROTEIN"/>
    <property type="match status" value="1"/>
</dbReference>
<evidence type="ECO:0000313" key="2">
    <source>
        <dbReference type="Proteomes" id="UP001454036"/>
    </source>
</evidence>
<sequence>MRYLGIPLSSMHLTCDDDNILIEKICGKIDSWRAKHLSFAGRVEKGKYFSKVAWNVLCLPLKEGGLGFKCMVVWSQVCPSKILWNIACKMDTLWIKWVHRHESFWAYKKRDHDPWYRKKLLKVRLCMNFLEFRRIGAGAKLSEVVFVSMPRLWRQIPRIRIVFEKLELVSLTDRVDRWIWKLSLDDQFSQISLWPHSD</sequence>
<dbReference type="EMBL" id="BAABME010023522">
    <property type="protein sequence ID" value="GAA0168221.1"/>
    <property type="molecule type" value="Genomic_DNA"/>
</dbReference>
<dbReference type="Proteomes" id="UP001454036">
    <property type="component" value="Unassembled WGS sequence"/>
</dbReference>
<organism evidence="1 2">
    <name type="scientific">Lithospermum erythrorhizon</name>
    <name type="common">Purple gromwell</name>
    <name type="synonym">Lithospermum officinale var. erythrorhizon</name>
    <dbReference type="NCBI Taxonomy" id="34254"/>
    <lineage>
        <taxon>Eukaryota</taxon>
        <taxon>Viridiplantae</taxon>
        <taxon>Streptophyta</taxon>
        <taxon>Embryophyta</taxon>
        <taxon>Tracheophyta</taxon>
        <taxon>Spermatophyta</taxon>
        <taxon>Magnoliopsida</taxon>
        <taxon>eudicotyledons</taxon>
        <taxon>Gunneridae</taxon>
        <taxon>Pentapetalae</taxon>
        <taxon>asterids</taxon>
        <taxon>lamiids</taxon>
        <taxon>Boraginales</taxon>
        <taxon>Boraginaceae</taxon>
        <taxon>Boraginoideae</taxon>
        <taxon>Lithospermeae</taxon>
        <taxon>Lithospermum</taxon>
    </lineage>
</organism>
<keyword evidence="2" id="KW-1185">Reference proteome</keyword>